<dbReference type="Proteomes" id="UP000315673">
    <property type="component" value="Chromosome"/>
</dbReference>
<reference evidence="2 3" key="1">
    <citation type="submission" date="2019-07" db="EMBL/GenBank/DDBJ databases">
        <title>Full genome sequence of Sphingomonas sp. 4R-6-7(HKS19).</title>
        <authorList>
            <person name="Im W.-T."/>
        </authorList>
    </citation>
    <scope>NUCLEOTIDE SEQUENCE [LARGE SCALE GENOMIC DNA]</scope>
    <source>
        <strain evidence="2 3">HKS19</strain>
    </source>
</reference>
<evidence type="ECO:0000313" key="2">
    <source>
        <dbReference type="EMBL" id="QDZ06698.1"/>
    </source>
</evidence>
<proteinExistence type="predicted"/>
<organism evidence="2 3">
    <name type="scientific">Sphingomonas panacisoli</name>
    <dbReference type="NCBI Taxonomy" id="1813879"/>
    <lineage>
        <taxon>Bacteria</taxon>
        <taxon>Pseudomonadati</taxon>
        <taxon>Pseudomonadota</taxon>
        <taxon>Alphaproteobacteria</taxon>
        <taxon>Sphingomonadales</taxon>
        <taxon>Sphingomonadaceae</taxon>
        <taxon>Sphingomonas</taxon>
    </lineage>
</organism>
<dbReference type="EMBL" id="CP042306">
    <property type="protein sequence ID" value="QDZ06698.1"/>
    <property type="molecule type" value="Genomic_DNA"/>
</dbReference>
<feature type="signal peptide" evidence="1">
    <location>
        <begin position="1"/>
        <end position="19"/>
    </location>
</feature>
<dbReference type="AlphaFoldDB" id="A0A5B8LES4"/>
<gene>
    <name evidence="2" type="ORF">FPZ24_03740</name>
</gene>
<name>A0A5B8LES4_9SPHN</name>
<keyword evidence="3" id="KW-1185">Reference proteome</keyword>
<protein>
    <submittedName>
        <fullName evidence="2">DUF2059 domain-containing protein</fullName>
    </submittedName>
</protein>
<dbReference type="KEGG" id="spai:FPZ24_03740"/>
<dbReference type="RefSeq" id="WP_146569782.1">
    <property type="nucleotide sequence ID" value="NZ_CP042306.1"/>
</dbReference>
<evidence type="ECO:0000256" key="1">
    <source>
        <dbReference type="SAM" id="SignalP"/>
    </source>
</evidence>
<accession>A0A5B8LES4</accession>
<sequence length="165" mass="17254">MGKPLIALAALLVASPLAAQTAPAPSAEAEALGRRVAESGTLASLFPLLIAQDTEELVKQHEELDDSGKAKLRAVATATAKAALDRILGAIGHEYATRLSVADLKSLVAFNDSPAAKAWRAAEPQVIVATKKSIDGFDLKKEAWTAYCQSPGVKCPPPEPETDAK</sequence>
<feature type="chain" id="PRO_5022973759" evidence="1">
    <location>
        <begin position="20"/>
        <end position="165"/>
    </location>
</feature>
<evidence type="ECO:0000313" key="3">
    <source>
        <dbReference type="Proteomes" id="UP000315673"/>
    </source>
</evidence>
<keyword evidence="1" id="KW-0732">Signal</keyword>
<dbReference type="OrthoDB" id="7581944at2"/>